<dbReference type="InterPro" id="IPR051560">
    <property type="entry name" value="MAM_domain-containing"/>
</dbReference>
<accession>A0A8S3U6R4</accession>
<keyword evidence="2" id="KW-0812">Transmembrane</keyword>
<keyword evidence="2" id="KW-1133">Transmembrane helix</keyword>
<dbReference type="Proteomes" id="UP000683360">
    <property type="component" value="Unassembled WGS sequence"/>
</dbReference>
<dbReference type="PANTHER" id="PTHR23282">
    <property type="entry name" value="APICAL ENDOSOMAL GLYCOPROTEIN PRECURSOR"/>
    <property type="match status" value="1"/>
</dbReference>
<evidence type="ECO:0000256" key="2">
    <source>
        <dbReference type="SAM" id="Phobius"/>
    </source>
</evidence>
<name>A0A8S3U6R4_MYTED</name>
<dbReference type="PROSITE" id="PS50060">
    <property type="entry name" value="MAM_2"/>
    <property type="match status" value="1"/>
</dbReference>
<dbReference type="AlphaFoldDB" id="A0A8S3U6R4"/>
<dbReference type="PANTHER" id="PTHR23282:SF101">
    <property type="entry name" value="MAM DOMAIN-CONTAINING PROTEIN"/>
    <property type="match status" value="1"/>
</dbReference>
<dbReference type="Gene3D" id="2.60.120.200">
    <property type="match status" value="1"/>
</dbReference>
<feature type="transmembrane region" description="Helical" evidence="2">
    <location>
        <begin position="197"/>
        <end position="217"/>
    </location>
</feature>
<evidence type="ECO:0000259" key="3">
    <source>
        <dbReference type="PROSITE" id="PS50060"/>
    </source>
</evidence>
<dbReference type="InterPro" id="IPR013320">
    <property type="entry name" value="ConA-like_dom_sf"/>
</dbReference>
<keyword evidence="2" id="KW-0472">Membrane</keyword>
<dbReference type="SUPFAM" id="SSF49899">
    <property type="entry name" value="Concanavalin A-like lectins/glucanases"/>
    <property type="match status" value="1"/>
</dbReference>
<evidence type="ECO:0000313" key="5">
    <source>
        <dbReference type="Proteomes" id="UP000683360"/>
    </source>
</evidence>
<gene>
    <name evidence="4" type="ORF">MEDL_48869</name>
</gene>
<proteinExistence type="predicted"/>
<reference evidence="4" key="1">
    <citation type="submission" date="2021-03" db="EMBL/GenBank/DDBJ databases">
        <authorList>
            <person name="Bekaert M."/>
        </authorList>
    </citation>
    <scope>NUCLEOTIDE SEQUENCE</scope>
</reference>
<evidence type="ECO:0000313" key="4">
    <source>
        <dbReference type="EMBL" id="CAG2236369.1"/>
    </source>
</evidence>
<dbReference type="GO" id="GO:0016020">
    <property type="term" value="C:membrane"/>
    <property type="evidence" value="ECO:0007669"/>
    <property type="project" value="InterPro"/>
</dbReference>
<feature type="domain" description="MAM" evidence="3">
    <location>
        <begin position="1"/>
        <end position="76"/>
    </location>
</feature>
<keyword evidence="5" id="KW-1185">Reference proteome</keyword>
<dbReference type="InterPro" id="IPR000998">
    <property type="entry name" value="MAM_dom"/>
</dbReference>
<comment type="caution">
    <text evidence="4">The sequence shown here is derived from an EMBL/GenBank/DDBJ whole genome shotgun (WGS) entry which is preliminary data.</text>
</comment>
<organism evidence="4 5">
    <name type="scientific">Mytilus edulis</name>
    <name type="common">Blue mussel</name>
    <dbReference type="NCBI Taxonomy" id="6550"/>
    <lineage>
        <taxon>Eukaryota</taxon>
        <taxon>Metazoa</taxon>
        <taxon>Spiralia</taxon>
        <taxon>Lophotrochozoa</taxon>
        <taxon>Mollusca</taxon>
        <taxon>Bivalvia</taxon>
        <taxon>Autobranchia</taxon>
        <taxon>Pteriomorphia</taxon>
        <taxon>Mytilida</taxon>
        <taxon>Mytiloidea</taxon>
        <taxon>Mytilidae</taxon>
        <taxon>Mytilinae</taxon>
        <taxon>Mytilus</taxon>
    </lineage>
</organism>
<sequence length="431" mass="48502">MYGTDIGTLSVYTESNNTTQMHWSQSGNQGKSWQFASFDISKSEPFRIVFEGIRGDDVRSDISLDDILLLQRSCSGSINYSQQCHHMDAFITLAECSNYYLQLDKTSLVFNPYYDDCSSNYQEIKTSIINQCDNLDSSKICSFNLSDVIKKERKCFQSNRLLISIDVEIKIFIKCVLSAEETTTVSSRITSKDDSNAGLIVGLVIGGLVLTCAANICKWIKRKMRDTNSENDYIGCQNIALPQTADHTSHMQYAGLYGHINSIKTDKTPKSTWLSIHMQLMNLEISKSSSASECNSSDKQTSNDEEYAFSDPTAETSSKASTDDRSRLAELKDTDFNRTICSNSFTGYECAHVVTGNKIGDDDQYAISNEGFYDHSGNNRNKEPENSIYDHAVDTVYDSGSHNRNNERREDTYDHFFGEQTEDDYDVSIPT</sequence>
<dbReference type="Pfam" id="PF00629">
    <property type="entry name" value="MAM"/>
    <property type="match status" value="1"/>
</dbReference>
<evidence type="ECO:0000256" key="1">
    <source>
        <dbReference type="SAM" id="MobiDB-lite"/>
    </source>
</evidence>
<dbReference type="OrthoDB" id="412155at2759"/>
<protein>
    <recommendedName>
        <fullName evidence="3">MAM domain-containing protein</fullName>
    </recommendedName>
</protein>
<dbReference type="EMBL" id="CAJPWZ010002352">
    <property type="protein sequence ID" value="CAG2236369.1"/>
    <property type="molecule type" value="Genomic_DNA"/>
</dbReference>
<feature type="region of interest" description="Disordered" evidence="1">
    <location>
        <begin position="291"/>
        <end position="326"/>
    </location>
</feature>
<dbReference type="CDD" id="cd06263">
    <property type="entry name" value="MAM"/>
    <property type="match status" value="1"/>
</dbReference>